<comment type="similarity">
    <text evidence="1">Belongs to the UDP-glycosyltransferase family.</text>
</comment>
<proteinExistence type="inferred from homology"/>
<dbReference type="FunFam" id="3.40.50.2000:FF:000056">
    <property type="entry name" value="Glycosyltransferase"/>
    <property type="match status" value="1"/>
</dbReference>
<evidence type="ECO:0008006" key="5">
    <source>
        <dbReference type="Google" id="ProtNLM"/>
    </source>
</evidence>
<sequence length="454" mass="48718">MKRTVVLYPGLAASHFTPMVELADVFLDHGYAVTVVLINPSVKEDDAAFTAVVARAVSSKTSISFHMLPRIPDPPSLAFNDRASTPSSWTHRAASPLKLRGSWESLSWEFYPSDAGGLAVNLQVPLLIDGFKKHLGGDTTPVEFLGVPPMSGSHLASLFGPIREVNKDLEAMMFAGARGTAEFDGILINTSVSLENRALRALADPRCCPGGAVLPPVYAMGPLVDKAGAAGDDSSRHECLVWLDGQPDRSVVFLCFGSIADAGNLAEQQLREIAAGLDKSGHRFMWVVRRAPSTEHLDALGPEGFLARTSGRGVVVNSWVPQPSILRHRATAAFVTHCGLRVELGAGGDHRGVPMLCWPLYSEQRINKVLVVEDMGVGVEMEGWLEGLVTASEVEAKVRLVMESEKGRKLRERVEAHREAAAMALNDGGSSRAAFAQLLSDIDDAHGKQSSASV</sequence>
<keyword evidence="4" id="KW-1185">Reference proteome</keyword>
<dbReference type="PANTHER" id="PTHR48048">
    <property type="entry name" value="GLYCOSYLTRANSFERASE"/>
    <property type="match status" value="1"/>
</dbReference>
<dbReference type="AlphaFoldDB" id="A0A0E0M2N7"/>
<dbReference type="OMA" id="WVVRATS"/>
<reference evidence="3" key="2">
    <citation type="submission" date="2018-05" db="EMBL/GenBank/DDBJ databases">
        <title>OpunRS2 (Oryza punctata Reference Sequence Version 2).</title>
        <authorList>
            <person name="Zhang J."/>
            <person name="Kudrna D."/>
            <person name="Lee S."/>
            <person name="Talag J."/>
            <person name="Welchert J."/>
            <person name="Wing R.A."/>
        </authorList>
    </citation>
    <scope>NUCLEOTIDE SEQUENCE [LARGE SCALE GENOMIC DNA]</scope>
</reference>
<dbReference type="SUPFAM" id="SSF53756">
    <property type="entry name" value="UDP-Glycosyltransferase/glycogen phosphorylase"/>
    <property type="match status" value="1"/>
</dbReference>
<dbReference type="EnsemblPlants" id="OPUNC09G12880.1">
    <property type="protein sequence ID" value="OPUNC09G12880.1"/>
    <property type="gene ID" value="OPUNC09G12880"/>
</dbReference>
<accession>A0A0E0M2N7</accession>
<dbReference type="Gramene" id="OPUNC09G12880.1">
    <property type="protein sequence ID" value="OPUNC09G12880.1"/>
    <property type="gene ID" value="OPUNC09G12880"/>
</dbReference>
<dbReference type="PANTHER" id="PTHR48048:SF92">
    <property type="entry name" value="OS01G0869400 PROTEIN"/>
    <property type="match status" value="1"/>
</dbReference>
<dbReference type="eggNOG" id="KOG1192">
    <property type="taxonomic scope" value="Eukaryota"/>
</dbReference>
<keyword evidence="2" id="KW-0808">Transferase</keyword>
<dbReference type="Proteomes" id="UP000026962">
    <property type="component" value="Chromosome 9"/>
</dbReference>
<evidence type="ECO:0000313" key="3">
    <source>
        <dbReference type="EnsemblPlants" id="OPUNC09G12880.1"/>
    </source>
</evidence>
<reference evidence="3" key="1">
    <citation type="submission" date="2015-04" db="UniProtKB">
        <authorList>
            <consortium name="EnsemblPlants"/>
        </authorList>
    </citation>
    <scope>IDENTIFICATION</scope>
</reference>
<evidence type="ECO:0000313" key="4">
    <source>
        <dbReference type="Proteomes" id="UP000026962"/>
    </source>
</evidence>
<dbReference type="CDD" id="cd03784">
    <property type="entry name" value="GT1_Gtf-like"/>
    <property type="match status" value="1"/>
</dbReference>
<dbReference type="InterPro" id="IPR002213">
    <property type="entry name" value="UDP_glucos_trans"/>
</dbReference>
<organism evidence="3">
    <name type="scientific">Oryza punctata</name>
    <name type="common">Red rice</name>
    <dbReference type="NCBI Taxonomy" id="4537"/>
    <lineage>
        <taxon>Eukaryota</taxon>
        <taxon>Viridiplantae</taxon>
        <taxon>Streptophyta</taxon>
        <taxon>Embryophyta</taxon>
        <taxon>Tracheophyta</taxon>
        <taxon>Spermatophyta</taxon>
        <taxon>Magnoliopsida</taxon>
        <taxon>Liliopsida</taxon>
        <taxon>Poales</taxon>
        <taxon>Poaceae</taxon>
        <taxon>BOP clade</taxon>
        <taxon>Oryzoideae</taxon>
        <taxon>Oryzeae</taxon>
        <taxon>Oryzinae</taxon>
        <taxon>Oryza</taxon>
    </lineage>
</organism>
<dbReference type="Pfam" id="PF00201">
    <property type="entry name" value="UDPGT"/>
    <property type="match status" value="1"/>
</dbReference>
<evidence type="ECO:0000256" key="2">
    <source>
        <dbReference type="ARBA" id="ARBA00022679"/>
    </source>
</evidence>
<protein>
    <recommendedName>
        <fullName evidence="5">Glycosyltransferase</fullName>
    </recommendedName>
</protein>
<evidence type="ECO:0000256" key="1">
    <source>
        <dbReference type="ARBA" id="ARBA00009995"/>
    </source>
</evidence>
<dbReference type="GO" id="GO:0035251">
    <property type="term" value="F:UDP-glucosyltransferase activity"/>
    <property type="evidence" value="ECO:0007669"/>
    <property type="project" value="InterPro"/>
</dbReference>
<dbReference type="InterPro" id="IPR050481">
    <property type="entry name" value="UDP-glycosyltransf_plant"/>
</dbReference>
<dbReference type="Gene3D" id="3.40.50.2000">
    <property type="entry name" value="Glycogen Phosphorylase B"/>
    <property type="match status" value="3"/>
</dbReference>
<name>A0A0E0M2N7_ORYPU</name>
<dbReference type="HOGENOM" id="CLU_001724_3_2_1"/>